<name>A0A928YRD4_9SPHI</name>
<dbReference type="EMBL" id="PRDK01000009">
    <property type="protein sequence ID" value="MBE8714869.1"/>
    <property type="molecule type" value="Genomic_DNA"/>
</dbReference>
<gene>
    <name evidence="2" type="ORF">C4F49_14390</name>
</gene>
<organism evidence="2 3">
    <name type="scientific">Sphingobacterium hungaricum</name>
    <dbReference type="NCBI Taxonomy" id="2082723"/>
    <lineage>
        <taxon>Bacteria</taxon>
        <taxon>Pseudomonadati</taxon>
        <taxon>Bacteroidota</taxon>
        <taxon>Sphingobacteriia</taxon>
        <taxon>Sphingobacteriales</taxon>
        <taxon>Sphingobacteriaceae</taxon>
        <taxon>Sphingobacterium</taxon>
    </lineage>
</organism>
<dbReference type="AlphaFoldDB" id="A0A928YRD4"/>
<reference evidence="2" key="1">
    <citation type="submission" date="2018-02" db="EMBL/GenBank/DDBJ databases">
        <authorList>
            <person name="Vasarhelyi B.M."/>
            <person name="Deshmukh S."/>
            <person name="Balint B."/>
            <person name="Kukolya J."/>
        </authorList>
    </citation>
    <scope>NUCLEOTIDE SEQUENCE</scope>
    <source>
        <strain evidence="2">KB22</strain>
    </source>
</reference>
<feature type="domain" description="ThuA-like" evidence="1">
    <location>
        <begin position="30"/>
        <end position="241"/>
    </location>
</feature>
<protein>
    <submittedName>
        <fullName evidence="2">Crp/Fnr family transcriptional regulator</fullName>
    </submittedName>
</protein>
<dbReference type="PANTHER" id="PTHR40469">
    <property type="entry name" value="SECRETED GLYCOSYL HYDROLASE"/>
    <property type="match status" value="1"/>
</dbReference>
<dbReference type="SUPFAM" id="SSF52317">
    <property type="entry name" value="Class I glutamine amidotransferase-like"/>
    <property type="match status" value="1"/>
</dbReference>
<evidence type="ECO:0000313" key="3">
    <source>
        <dbReference type="Proteomes" id="UP000616201"/>
    </source>
</evidence>
<comment type="caution">
    <text evidence="2">The sequence shown here is derived from an EMBL/GenBank/DDBJ whole genome shotgun (WGS) entry which is preliminary data.</text>
</comment>
<evidence type="ECO:0000259" key="1">
    <source>
        <dbReference type="Pfam" id="PF06283"/>
    </source>
</evidence>
<dbReference type="Pfam" id="PF06283">
    <property type="entry name" value="ThuA"/>
    <property type="match status" value="1"/>
</dbReference>
<dbReference type="Gene3D" id="3.40.50.880">
    <property type="match status" value="1"/>
</dbReference>
<dbReference type="InterPro" id="IPR029010">
    <property type="entry name" value="ThuA-like"/>
</dbReference>
<accession>A0A928YRD4</accession>
<keyword evidence="3" id="KW-1185">Reference proteome</keyword>
<sequence>MMRKFVLWSILCLSFIFVNLTFAQEKQIHKVLIFTKTAGFRHESIPKGTEVLSKLLKDNSFQVEHTEESSVFTPEKLNQFSCVIFLNTTGDILDASQKNAFEQYIQAGHGFVGIHAASDTEYSWPWYGQLVGGYFMSHPAVQEAKIDVVNHKHPATQHLQKVWMHKDEWYDFKDVQKDKLTLLMLLDETSYKGGKMGKFHPISWFHQFDGGRSFYTGLGHTNESYDSPAFQQHVLGGILWAMGLKEVKK</sequence>
<dbReference type="PANTHER" id="PTHR40469:SF2">
    <property type="entry name" value="GALACTOSE-BINDING DOMAIN-LIKE SUPERFAMILY PROTEIN"/>
    <property type="match status" value="1"/>
</dbReference>
<dbReference type="Proteomes" id="UP000616201">
    <property type="component" value="Unassembled WGS sequence"/>
</dbReference>
<evidence type="ECO:0000313" key="2">
    <source>
        <dbReference type="EMBL" id="MBE8714869.1"/>
    </source>
</evidence>
<dbReference type="InterPro" id="IPR029062">
    <property type="entry name" value="Class_I_gatase-like"/>
</dbReference>
<dbReference type="RefSeq" id="WP_196936727.1">
    <property type="nucleotide sequence ID" value="NZ_MU158698.1"/>
</dbReference>
<proteinExistence type="predicted"/>